<dbReference type="Gene3D" id="3.40.50.1820">
    <property type="entry name" value="alpha/beta hydrolase"/>
    <property type="match status" value="1"/>
</dbReference>
<dbReference type="InterPro" id="IPR000073">
    <property type="entry name" value="AB_hydrolase_1"/>
</dbReference>
<dbReference type="PANTHER" id="PTHR37017">
    <property type="entry name" value="AB HYDROLASE-1 DOMAIN-CONTAINING PROTEIN-RELATED"/>
    <property type="match status" value="1"/>
</dbReference>
<gene>
    <name evidence="3" type="ORF">PVAG01_01114</name>
</gene>
<dbReference type="SUPFAM" id="SSF53474">
    <property type="entry name" value="alpha/beta-Hydrolases"/>
    <property type="match status" value="1"/>
</dbReference>
<sequence>MPSAIRPVDTHSMDADILSIKKNTYRGIFKKITNWSAEREEEKHNDYSVSTITSKYSTSYFGPMTNYDQPINPKRRRPQSFNWTLSALEVQRLPPASSTAPKSPLPELPSKRRKTTNSRRKRTTIGKTSLRSKIQWDCEIQRQTQLFEFAQEVDPPQYDCAFISQERRIHNFVNGSKPAIVIVPGSFAGISMYESLILSLETQGYAVRFANLPSIISKSLPVSSRPHPATLEDDSNAITRIITELAEEGREILLVGHSYGGIPMTESCSNQTKYERKARGRSGGVIGMLFITSFVPSVGESMKDMMAAIEKPEERFNVELDGRTYLSLNPAHTAPIAFGELPKEQALMQIKKMGIQSLYSFGGSISCEVWRSVPVSYVYCKNDKVNPIEFQQSMVEKVENETGKEVKIYECDGGHYPNVTDPKRIVEIIRKAAGEKLPGK</sequence>
<feature type="compositionally biased region" description="Basic residues" evidence="1">
    <location>
        <begin position="111"/>
        <end position="124"/>
    </location>
</feature>
<reference evidence="3 4" key="1">
    <citation type="submission" date="2024-06" db="EMBL/GenBank/DDBJ databases">
        <title>Complete genome of Phlyctema vagabunda strain 19-DSS-EL-015.</title>
        <authorList>
            <person name="Fiorenzani C."/>
        </authorList>
    </citation>
    <scope>NUCLEOTIDE SEQUENCE [LARGE SCALE GENOMIC DNA]</scope>
    <source>
        <strain evidence="3 4">19-DSS-EL-015</strain>
    </source>
</reference>
<dbReference type="Proteomes" id="UP001629113">
    <property type="component" value="Unassembled WGS sequence"/>
</dbReference>
<dbReference type="EMBL" id="JBFCZG010000001">
    <property type="protein sequence ID" value="KAL3427605.1"/>
    <property type="molecule type" value="Genomic_DNA"/>
</dbReference>
<name>A0ABR4PW64_9HELO</name>
<dbReference type="InterPro" id="IPR052897">
    <property type="entry name" value="Sec-Metab_Biosynth_Hydrolase"/>
</dbReference>
<accession>A0ABR4PW64</accession>
<protein>
    <submittedName>
        <fullName evidence="3">Alpha/beta-hydrolase</fullName>
    </submittedName>
</protein>
<evidence type="ECO:0000313" key="4">
    <source>
        <dbReference type="Proteomes" id="UP001629113"/>
    </source>
</evidence>
<feature type="domain" description="AB hydrolase-1" evidence="2">
    <location>
        <begin position="180"/>
        <end position="427"/>
    </location>
</feature>
<keyword evidence="4" id="KW-1185">Reference proteome</keyword>
<dbReference type="InterPro" id="IPR029058">
    <property type="entry name" value="AB_hydrolase_fold"/>
</dbReference>
<dbReference type="Pfam" id="PF12697">
    <property type="entry name" value="Abhydrolase_6"/>
    <property type="match status" value="1"/>
</dbReference>
<evidence type="ECO:0000313" key="3">
    <source>
        <dbReference type="EMBL" id="KAL3427605.1"/>
    </source>
</evidence>
<comment type="caution">
    <text evidence="3">The sequence shown here is derived from an EMBL/GenBank/DDBJ whole genome shotgun (WGS) entry which is preliminary data.</text>
</comment>
<feature type="region of interest" description="Disordered" evidence="1">
    <location>
        <begin position="94"/>
        <end position="127"/>
    </location>
</feature>
<organism evidence="3 4">
    <name type="scientific">Phlyctema vagabunda</name>
    <dbReference type="NCBI Taxonomy" id="108571"/>
    <lineage>
        <taxon>Eukaryota</taxon>
        <taxon>Fungi</taxon>
        <taxon>Dikarya</taxon>
        <taxon>Ascomycota</taxon>
        <taxon>Pezizomycotina</taxon>
        <taxon>Leotiomycetes</taxon>
        <taxon>Helotiales</taxon>
        <taxon>Dermateaceae</taxon>
        <taxon>Phlyctema</taxon>
    </lineage>
</organism>
<dbReference type="PANTHER" id="PTHR37017:SF11">
    <property type="entry name" value="ESTERASE_LIPASE_THIOESTERASE DOMAIN-CONTAINING PROTEIN"/>
    <property type="match status" value="1"/>
</dbReference>
<evidence type="ECO:0000256" key="1">
    <source>
        <dbReference type="SAM" id="MobiDB-lite"/>
    </source>
</evidence>
<proteinExistence type="predicted"/>
<evidence type="ECO:0000259" key="2">
    <source>
        <dbReference type="Pfam" id="PF12697"/>
    </source>
</evidence>